<name>A0A2D2D4F9_METT3</name>
<accession>A0A2D2D4F9</accession>
<evidence type="ECO:0000256" key="1">
    <source>
        <dbReference type="SAM" id="MobiDB-lite"/>
    </source>
</evidence>
<keyword evidence="5" id="KW-1185">Reference proteome</keyword>
<dbReference type="NCBIfam" id="NF008399">
    <property type="entry name" value="PRK11198.1"/>
    <property type="match status" value="1"/>
</dbReference>
<dbReference type="Pfam" id="PF01476">
    <property type="entry name" value="LysM"/>
    <property type="match status" value="1"/>
</dbReference>
<dbReference type="Gene3D" id="3.10.350.10">
    <property type="entry name" value="LysM domain"/>
    <property type="match status" value="1"/>
</dbReference>
<sequence>MGLFNFWNHAKSGEPIAKDAPAPKGATENAAAPPEELKKEIEKQGLDASKIEINVEGDKVKLGGKAASTSEAEKIVLAVGNTKGVSQVESNIAVGKTETESLFYKVRQGDTLWKIAESQYGAGKGGKYEEIFAANKPLLSDPDKIYPGQVLRIPKTGQGAEARR</sequence>
<dbReference type="AlphaFoldDB" id="A0A2D2D4F9"/>
<protein>
    <submittedName>
        <fullName evidence="4">Peptidoglycan-binding protein LysM</fullName>
    </submittedName>
</protein>
<proteinExistence type="predicted"/>
<reference evidence="5" key="1">
    <citation type="submission" date="2017-10" db="EMBL/GenBank/DDBJ databases">
        <title>Completed PacBio SMRT sequence of Methylosinus trichosporium OB3b reveals presence of a third large plasmid.</title>
        <authorList>
            <person name="Charles T.C."/>
            <person name="Lynch M.D.J."/>
            <person name="Heil J.R."/>
            <person name="Cheng J."/>
        </authorList>
    </citation>
    <scope>NUCLEOTIDE SEQUENCE [LARGE SCALE GENOMIC DNA]</scope>
    <source>
        <strain evidence="5">OB3b</strain>
    </source>
</reference>
<evidence type="ECO:0000259" key="3">
    <source>
        <dbReference type="PROSITE" id="PS51782"/>
    </source>
</evidence>
<dbReference type="RefSeq" id="WP_003612966.1">
    <property type="nucleotide sequence ID" value="NZ_ADVE02000001.1"/>
</dbReference>
<dbReference type="CDD" id="cd00118">
    <property type="entry name" value="LysM"/>
    <property type="match status" value="1"/>
</dbReference>
<dbReference type="InterPro" id="IPR036779">
    <property type="entry name" value="LysM_dom_sf"/>
</dbReference>
<evidence type="ECO:0000313" key="4">
    <source>
        <dbReference type="EMBL" id="ATQ69739.1"/>
    </source>
</evidence>
<feature type="region of interest" description="Disordered" evidence="1">
    <location>
        <begin position="13"/>
        <end position="35"/>
    </location>
</feature>
<dbReference type="Pfam" id="PF04972">
    <property type="entry name" value="BON"/>
    <property type="match status" value="1"/>
</dbReference>
<dbReference type="InterPro" id="IPR052196">
    <property type="entry name" value="Bact_Kbp"/>
</dbReference>
<organism evidence="4 5">
    <name type="scientific">Methylosinus trichosporium (strain ATCC 35070 / NCIMB 11131 / UNIQEM 75 / OB3b)</name>
    <dbReference type="NCBI Taxonomy" id="595536"/>
    <lineage>
        <taxon>Bacteria</taxon>
        <taxon>Pseudomonadati</taxon>
        <taxon>Pseudomonadota</taxon>
        <taxon>Alphaproteobacteria</taxon>
        <taxon>Hyphomicrobiales</taxon>
        <taxon>Methylocystaceae</taxon>
        <taxon>Methylosinus</taxon>
    </lineage>
</organism>
<gene>
    <name evidence="4" type="ORF">CQW49_18995</name>
</gene>
<dbReference type="Gene3D" id="3.30.1340.30">
    <property type="match status" value="1"/>
</dbReference>
<feature type="domain" description="BON" evidence="2">
    <location>
        <begin position="28"/>
        <end position="96"/>
    </location>
</feature>
<dbReference type="Proteomes" id="UP000230709">
    <property type="component" value="Chromosome"/>
</dbReference>
<dbReference type="EMBL" id="CP023737">
    <property type="protein sequence ID" value="ATQ69739.1"/>
    <property type="molecule type" value="Genomic_DNA"/>
</dbReference>
<dbReference type="InterPro" id="IPR007055">
    <property type="entry name" value="BON_dom"/>
</dbReference>
<dbReference type="STRING" id="595536.GCA_000178815_01393"/>
<dbReference type="InterPro" id="IPR018392">
    <property type="entry name" value="LysM"/>
</dbReference>
<dbReference type="PROSITE" id="PS51782">
    <property type="entry name" value="LYSM"/>
    <property type="match status" value="1"/>
</dbReference>
<dbReference type="SUPFAM" id="SSF54106">
    <property type="entry name" value="LysM domain"/>
    <property type="match status" value="1"/>
</dbReference>
<dbReference type="PANTHER" id="PTHR34700">
    <property type="entry name" value="POTASSIUM BINDING PROTEIN KBP"/>
    <property type="match status" value="1"/>
</dbReference>
<dbReference type="PANTHER" id="PTHR34700:SF8">
    <property type="entry name" value="POTASSIUM BINDING PROTEIN KBP"/>
    <property type="match status" value="1"/>
</dbReference>
<feature type="domain" description="LysM" evidence="3">
    <location>
        <begin position="102"/>
        <end position="153"/>
    </location>
</feature>
<dbReference type="PROSITE" id="PS50914">
    <property type="entry name" value="BON"/>
    <property type="match status" value="1"/>
</dbReference>
<evidence type="ECO:0000259" key="2">
    <source>
        <dbReference type="PROSITE" id="PS50914"/>
    </source>
</evidence>
<dbReference type="KEGG" id="mtw:CQW49_18995"/>
<evidence type="ECO:0000313" key="5">
    <source>
        <dbReference type="Proteomes" id="UP000230709"/>
    </source>
</evidence>
<dbReference type="SMART" id="SM00257">
    <property type="entry name" value="LysM"/>
    <property type="match status" value="1"/>
</dbReference>